<evidence type="ECO:0000256" key="1">
    <source>
        <dbReference type="SAM" id="MobiDB-lite"/>
    </source>
</evidence>
<proteinExistence type="predicted"/>
<feature type="compositionally biased region" description="Basic and acidic residues" evidence="1">
    <location>
        <begin position="153"/>
        <end position="191"/>
    </location>
</feature>
<feature type="compositionally biased region" description="Basic and acidic residues" evidence="1">
    <location>
        <begin position="77"/>
        <end position="91"/>
    </location>
</feature>
<protein>
    <submittedName>
        <fullName evidence="2">Uncharacterized protein</fullName>
    </submittedName>
</protein>
<feature type="compositionally biased region" description="Polar residues" evidence="1">
    <location>
        <begin position="1"/>
        <end position="12"/>
    </location>
</feature>
<accession>A0A061RSG5</accession>
<feature type="compositionally biased region" description="Basic and acidic residues" evidence="1">
    <location>
        <begin position="247"/>
        <end position="256"/>
    </location>
</feature>
<gene>
    <name evidence="2" type="ORF">TSPGSL018_24641</name>
</gene>
<evidence type="ECO:0000313" key="2">
    <source>
        <dbReference type="EMBL" id="JAC74923.1"/>
    </source>
</evidence>
<feature type="region of interest" description="Disordered" evidence="1">
    <location>
        <begin position="1"/>
        <end position="301"/>
    </location>
</feature>
<dbReference type="EMBL" id="GBEZ01010797">
    <property type="protein sequence ID" value="JAC74923.1"/>
    <property type="molecule type" value="Transcribed_RNA"/>
</dbReference>
<feature type="non-terminal residue" evidence="2">
    <location>
        <position position="1"/>
    </location>
</feature>
<feature type="non-terminal residue" evidence="2">
    <location>
        <position position="401"/>
    </location>
</feature>
<dbReference type="AlphaFoldDB" id="A0A061RSG5"/>
<feature type="region of interest" description="Disordered" evidence="1">
    <location>
        <begin position="323"/>
        <end position="401"/>
    </location>
</feature>
<reference evidence="2" key="1">
    <citation type="submission" date="2014-05" db="EMBL/GenBank/DDBJ databases">
        <title>The transcriptome of the halophilic microalga Tetraselmis sp. GSL018 isolated from the Great Salt Lake, Utah.</title>
        <authorList>
            <person name="Jinkerson R.E."/>
            <person name="D'Adamo S."/>
            <person name="Posewitz M.C."/>
        </authorList>
    </citation>
    <scope>NUCLEOTIDE SEQUENCE</scope>
    <source>
        <strain evidence="2">GSL018</strain>
    </source>
</reference>
<sequence>GGNQMWPQSLPTEQLAAPVVSRKRSRRSGSWKAESADAAQLRGSGNSPRPRAATLDRGPIKPLAEAGGRAPRTPPAKGDEEPRGGDPRGERQGAGALATDGAGGDEEPPHPDACGAQAEAPTAQSACPVKGASRPAALPRVASMRRATSKKHSKEDQSGSQRELRPPRESDSDFEKLSSGRRSDSAAEKPKLPPIAPQKSHRSTDVGNTSGGSSSRSISDAAVKLPDIGNKPGRGSIEGDSAGETDDIWRSPEAAKHVAARIIQKAGAVPRAHNPQGDSEDGGTLSLHGEPSGSSAAKWWAQRDVRMPPAELQRQVVLEAYRHSSSCVEPSDQPATAKKTMSGRPPYGQDPESAGVHDRSNPHDANGSSRTFAAPLHRKIGSASPESDYVSSGPLAGWSVK</sequence>
<organism evidence="2">
    <name type="scientific">Tetraselmis sp. GSL018</name>
    <dbReference type="NCBI Taxonomy" id="582737"/>
    <lineage>
        <taxon>Eukaryota</taxon>
        <taxon>Viridiplantae</taxon>
        <taxon>Chlorophyta</taxon>
        <taxon>core chlorophytes</taxon>
        <taxon>Chlorodendrophyceae</taxon>
        <taxon>Chlorodendrales</taxon>
        <taxon>Chlorodendraceae</taxon>
        <taxon>Tetraselmis</taxon>
    </lineage>
</organism>
<name>A0A061RSG5_9CHLO</name>